<evidence type="ECO:0000313" key="10">
    <source>
        <dbReference type="Proteomes" id="UP000273252"/>
    </source>
</evidence>
<dbReference type="InterPro" id="IPR017968">
    <property type="entry name" value="Acylphosphatase_CS"/>
</dbReference>
<gene>
    <name evidence="9" type="ORF">DZ860_06730</name>
</gene>
<dbReference type="Proteomes" id="UP000273252">
    <property type="component" value="Unassembled WGS sequence"/>
</dbReference>
<accession>A0A3A6QNK6</accession>
<keyword evidence="3 5" id="KW-0378">Hydrolase</keyword>
<dbReference type="SUPFAM" id="SSF54975">
    <property type="entry name" value="Acylphosphatase/BLUF domain-like"/>
    <property type="match status" value="1"/>
</dbReference>
<dbReference type="GO" id="GO:0003998">
    <property type="term" value="F:acylphosphatase activity"/>
    <property type="evidence" value="ECO:0007669"/>
    <property type="project" value="UniProtKB-EC"/>
</dbReference>
<dbReference type="EC" id="3.6.1.7" evidence="2 5"/>
<keyword evidence="10" id="KW-1185">Reference proteome</keyword>
<evidence type="ECO:0000256" key="7">
    <source>
        <dbReference type="RuleBase" id="RU004168"/>
    </source>
</evidence>
<dbReference type="PANTHER" id="PTHR10029:SF3">
    <property type="entry name" value="ACYLPHOSPHATASE-RELATED"/>
    <property type="match status" value="1"/>
</dbReference>
<feature type="active site" evidence="5">
    <location>
        <position position="38"/>
    </location>
</feature>
<evidence type="ECO:0000259" key="8">
    <source>
        <dbReference type="PROSITE" id="PS51160"/>
    </source>
</evidence>
<dbReference type="InterPro" id="IPR020456">
    <property type="entry name" value="Acylphosphatase"/>
</dbReference>
<dbReference type="PROSITE" id="PS51160">
    <property type="entry name" value="ACYLPHOSPHATASE_3"/>
    <property type="match status" value="1"/>
</dbReference>
<dbReference type="InterPro" id="IPR001792">
    <property type="entry name" value="Acylphosphatase-like_dom"/>
</dbReference>
<evidence type="ECO:0000256" key="6">
    <source>
        <dbReference type="RuleBase" id="RU000553"/>
    </source>
</evidence>
<comment type="caution">
    <text evidence="9">The sequence shown here is derived from an EMBL/GenBank/DDBJ whole genome shotgun (WGS) entry which is preliminary data.</text>
</comment>
<dbReference type="InterPro" id="IPR036046">
    <property type="entry name" value="Acylphosphatase-like_dom_sf"/>
</dbReference>
<dbReference type="RefSeq" id="WP_120030172.1">
    <property type="nucleotide sequence ID" value="NZ_QVMU01000004.1"/>
</dbReference>
<evidence type="ECO:0000313" key="9">
    <source>
        <dbReference type="EMBL" id="RJX72848.1"/>
    </source>
</evidence>
<evidence type="ECO:0000256" key="2">
    <source>
        <dbReference type="ARBA" id="ARBA00012150"/>
    </source>
</evidence>
<dbReference type="EMBL" id="QVMU01000004">
    <property type="protein sequence ID" value="RJX72848.1"/>
    <property type="molecule type" value="Genomic_DNA"/>
</dbReference>
<dbReference type="Gene3D" id="3.30.70.100">
    <property type="match status" value="1"/>
</dbReference>
<feature type="active site" evidence="5">
    <location>
        <position position="20"/>
    </location>
</feature>
<name>A0A3A6QNK6_9VIBR</name>
<protein>
    <recommendedName>
        <fullName evidence="2 5">Acylphosphatase</fullName>
        <ecNumber evidence="2 5">3.6.1.7</ecNumber>
    </recommendedName>
</protein>
<evidence type="ECO:0000256" key="1">
    <source>
        <dbReference type="ARBA" id="ARBA00005614"/>
    </source>
</evidence>
<sequence>MTIKSVKFMVSGVVQGVGFRYHTCNEGLKLHLTGYAKNLANGDVEVVACGEPEQLEQLEQWLQTGPKTSRVDRVDKEAISLKEYISFEIL</sequence>
<dbReference type="OrthoDB" id="5295388at2"/>
<organism evidence="9 10">
    <name type="scientific">Vibrio sinensis</name>
    <dbReference type="NCBI Taxonomy" id="2302434"/>
    <lineage>
        <taxon>Bacteria</taxon>
        <taxon>Pseudomonadati</taxon>
        <taxon>Pseudomonadota</taxon>
        <taxon>Gammaproteobacteria</taxon>
        <taxon>Vibrionales</taxon>
        <taxon>Vibrionaceae</taxon>
        <taxon>Vibrio</taxon>
    </lineage>
</organism>
<proteinExistence type="inferred from homology"/>
<dbReference type="PROSITE" id="PS00150">
    <property type="entry name" value="ACYLPHOSPHATASE_1"/>
    <property type="match status" value="1"/>
</dbReference>
<reference evidence="9 10" key="1">
    <citation type="submission" date="2018-08" db="EMBL/GenBank/DDBJ databases">
        <title>Vibrio isolated from the Eastern China Marginal Seas.</title>
        <authorList>
            <person name="Li Y."/>
        </authorList>
    </citation>
    <scope>NUCLEOTIDE SEQUENCE [LARGE SCALE GENOMIC DNA]</scope>
    <source>
        <strain evidence="9 10">BEI233</strain>
    </source>
</reference>
<feature type="domain" description="Acylphosphatase-like" evidence="8">
    <location>
        <begin position="5"/>
        <end position="90"/>
    </location>
</feature>
<dbReference type="PROSITE" id="PS00151">
    <property type="entry name" value="ACYLPHOSPHATASE_2"/>
    <property type="match status" value="1"/>
</dbReference>
<dbReference type="Pfam" id="PF00708">
    <property type="entry name" value="Acylphosphatase"/>
    <property type="match status" value="1"/>
</dbReference>
<comment type="catalytic activity">
    <reaction evidence="4 5 6">
        <text>an acyl phosphate + H2O = a carboxylate + phosphate + H(+)</text>
        <dbReference type="Rhea" id="RHEA:14965"/>
        <dbReference type="ChEBI" id="CHEBI:15377"/>
        <dbReference type="ChEBI" id="CHEBI:15378"/>
        <dbReference type="ChEBI" id="CHEBI:29067"/>
        <dbReference type="ChEBI" id="CHEBI:43474"/>
        <dbReference type="ChEBI" id="CHEBI:59918"/>
        <dbReference type="EC" id="3.6.1.7"/>
    </reaction>
</comment>
<dbReference type="AlphaFoldDB" id="A0A3A6QNK6"/>
<dbReference type="NCBIfam" id="NF011000">
    <property type="entry name" value="PRK14426.1"/>
    <property type="match status" value="1"/>
</dbReference>
<comment type="similarity">
    <text evidence="1 7">Belongs to the acylphosphatase family.</text>
</comment>
<dbReference type="PANTHER" id="PTHR10029">
    <property type="entry name" value="ACYLPHOSPHATASE"/>
    <property type="match status" value="1"/>
</dbReference>
<evidence type="ECO:0000256" key="4">
    <source>
        <dbReference type="ARBA" id="ARBA00047645"/>
    </source>
</evidence>
<evidence type="ECO:0000256" key="5">
    <source>
        <dbReference type="PROSITE-ProRule" id="PRU00520"/>
    </source>
</evidence>
<evidence type="ECO:0000256" key="3">
    <source>
        <dbReference type="ARBA" id="ARBA00022801"/>
    </source>
</evidence>